<keyword evidence="1" id="KW-0472">Membrane</keyword>
<keyword evidence="1" id="KW-0812">Transmembrane</keyword>
<comment type="caution">
    <text evidence="2">The sequence shown here is derived from an EMBL/GenBank/DDBJ whole genome shotgun (WGS) entry which is preliminary data.</text>
</comment>
<evidence type="ECO:0000313" key="2">
    <source>
        <dbReference type="EMBL" id="GFO00018.1"/>
    </source>
</evidence>
<dbReference type="Proteomes" id="UP000735302">
    <property type="component" value="Unassembled WGS sequence"/>
</dbReference>
<sequence>MRSTMKTFATENKERRLTIMRRLCFYYFYCYCLSLVAQWSALIWPGAPGGLVAASTAGGRWKIHSECSNQAPATLQKAKR</sequence>
<name>A0AAV3ZZY6_9GAST</name>
<gene>
    <name evidence="2" type="ORF">PoB_002652300</name>
</gene>
<evidence type="ECO:0000256" key="1">
    <source>
        <dbReference type="SAM" id="Phobius"/>
    </source>
</evidence>
<feature type="transmembrane region" description="Helical" evidence="1">
    <location>
        <begin position="23"/>
        <end position="44"/>
    </location>
</feature>
<keyword evidence="1" id="KW-1133">Transmembrane helix</keyword>
<organism evidence="2 3">
    <name type="scientific">Plakobranchus ocellatus</name>
    <dbReference type="NCBI Taxonomy" id="259542"/>
    <lineage>
        <taxon>Eukaryota</taxon>
        <taxon>Metazoa</taxon>
        <taxon>Spiralia</taxon>
        <taxon>Lophotrochozoa</taxon>
        <taxon>Mollusca</taxon>
        <taxon>Gastropoda</taxon>
        <taxon>Heterobranchia</taxon>
        <taxon>Euthyneura</taxon>
        <taxon>Panpulmonata</taxon>
        <taxon>Sacoglossa</taxon>
        <taxon>Placobranchoidea</taxon>
        <taxon>Plakobranchidae</taxon>
        <taxon>Plakobranchus</taxon>
    </lineage>
</organism>
<dbReference type="EMBL" id="BLXT01003024">
    <property type="protein sequence ID" value="GFO00018.1"/>
    <property type="molecule type" value="Genomic_DNA"/>
</dbReference>
<evidence type="ECO:0000313" key="3">
    <source>
        <dbReference type="Proteomes" id="UP000735302"/>
    </source>
</evidence>
<keyword evidence="3" id="KW-1185">Reference proteome</keyword>
<proteinExistence type="predicted"/>
<reference evidence="2 3" key="1">
    <citation type="journal article" date="2021" name="Elife">
        <title>Chloroplast acquisition without the gene transfer in kleptoplastic sea slugs, Plakobranchus ocellatus.</title>
        <authorList>
            <person name="Maeda T."/>
            <person name="Takahashi S."/>
            <person name="Yoshida T."/>
            <person name="Shimamura S."/>
            <person name="Takaki Y."/>
            <person name="Nagai Y."/>
            <person name="Toyoda A."/>
            <person name="Suzuki Y."/>
            <person name="Arimoto A."/>
            <person name="Ishii H."/>
            <person name="Satoh N."/>
            <person name="Nishiyama T."/>
            <person name="Hasebe M."/>
            <person name="Maruyama T."/>
            <person name="Minagawa J."/>
            <person name="Obokata J."/>
            <person name="Shigenobu S."/>
        </authorList>
    </citation>
    <scope>NUCLEOTIDE SEQUENCE [LARGE SCALE GENOMIC DNA]</scope>
</reference>
<dbReference type="AlphaFoldDB" id="A0AAV3ZZY6"/>
<protein>
    <submittedName>
        <fullName evidence="2">Uncharacterized protein</fullName>
    </submittedName>
</protein>
<accession>A0AAV3ZZY6</accession>